<comment type="caution">
    <text evidence="2">The sequence shown here is derived from an EMBL/GenBank/DDBJ whole genome shotgun (WGS) entry which is preliminary data.</text>
</comment>
<reference evidence="2 3" key="1">
    <citation type="submission" date="2017-07" db="EMBL/GenBank/DDBJ databases">
        <title>Bifidobacterium novel species.</title>
        <authorList>
            <person name="Lugli G.A."/>
            <person name="Milani C."/>
            <person name="Duranti S."/>
            <person name="Mangifesta M."/>
        </authorList>
    </citation>
    <scope>NUCLEOTIDE SEQUENCE [LARGE SCALE GENOMIC DNA]</scope>
    <source>
        <strain evidence="3">Uis1B</strain>
    </source>
</reference>
<gene>
    <name evidence="2" type="ORF">Uis1B_0485</name>
</gene>
<proteinExistence type="predicted"/>
<dbReference type="AlphaFoldDB" id="A0A2N5JBS8"/>
<dbReference type="EMBL" id="NMWU01000007">
    <property type="protein sequence ID" value="PLS31664.1"/>
    <property type="molecule type" value="Genomic_DNA"/>
</dbReference>
<evidence type="ECO:0000313" key="2">
    <source>
        <dbReference type="EMBL" id="PLS31664.1"/>
    </source>
</evidence>
<name>A0A2N5JBS8_9BIFI</name>
<evidence type="ECO:0000256" key="1">
    <source>
        <dbReference type="SAM" id="MobiDB-lite"/>
    </source>
</evidence>
<feature type="compositionally biased region" description="Basic and acidic residues" evidence="1">
    <location>
        <begin position="123"/>
        <end position="140"/>
    </location>
</feature>
<protein>
    <submittedName>
        <fullName evidence="2">Uncharacterized protein</fullName>
    </submittedName>
</protein>
<evidence type="ECO:0000313" key="3">
    <source>
        <dbReference type="Proteomes" id="UP000235050"/>
    </source>
</evidence>
<sequence>MFDVDKVRAIMARYPHIHPEDSYLLDRYWKDLSDALLEDVDGTIHYLRSEATPEELERVSEVTDELAEYSQNAELIHAIQDAYLSHPETRKDPLLFTNLNISIGFLNDTAAAQQLLKQQPSENSEHRSSPIPRRHGDDGRPCTAETVSESAGSRI</sequence>
<feature type="region of interest" description="Disordered" evidence="1">
    <location>
        <begin position="116"/>
        <end position="155"/>
    </location>
</feature>
<keyword evidence="3" id="KW-1185">Reference proteome</keyword>
<accession>A0A2N5JBS8</accession>
<organism evidence="2 3">
    <name type="scientific">Bifidobacterium margollesii</name>
    <dbReference type="NCBI Taxonomy" id="2020964"/>
    <lineage>
        <taxon>Bacteria</taxon>
        <taxon>Bacillati</taxon>
        <taxon>Actinomycetota</taxon>
        <taxon>Actinomycetes</taxon>
        <taxon>Bifidobacteriales</taxon>
        <taxon>Bifidobacteriaceae</taxon>
        <taxon>Bifidobacterium</taxon>
    </lineage>
</organism>
<feature type="compositionally biased region" description="Polar residues" evidence="1">
    <location>
        <begin position="145"/>
        <end position="155"/>
    </location>
</feature>
<dbReference type="Proteomes" id="UP000235050">
    <property type="component" value="Unassembled WGS sequence"/>
</dbReference>